<dbReference type="eggNOG" id="KOG2178">
    <property type="taxonomic scope" value="Eukaryota"/>
</dbReference>
<dbReference type="AlphaFoldDB" id="G0QV04"/>
<dbReference type="GO" id="GO:0019674">
    <property type="term" value="P:NAD+ metabolic process"/>
    <property type="evidence" value="ECO:0007669"/>
    <property type="project" value="InterPro"/>
</dbReference>
<dbReference type="GeneID" id="14907078"/>
<evidence type="ECO:0000313" key="2">
    <source>
        <dbReference type="Proteomes" id="UP000008983"/>
    </source>
</evidence>
<dbReference type="RefSeq" id="XP_004032533.1">
    <property type="nucleotide sequence ID" value="XM_004032485.1"/>
</dbReference>
<evidence type="ECO:0000313" key="1">
    <source>
        <dbReference type="EMBL" id="EGR30946.1"/>
    </source>
</evidence>
<dbReference type="EMBL" id="GL983928">
    <property type="protein sequence ID" value="EGR30946.1"/>
    <property type="molecule type" value="Genomic_DNA"/>
</dbReference>
<sequence>MQLIKYLRDGLIISTPTGSTAYSLSAGGPIIHNDVSSLIIVPVCPHSLSFRPIIVSPQMKIKFKVYVSNQSRNFGNVSRDGFFQFILKAGEEIEITQSQFDVLIINNQDIKQNQFDYVQKLRKTLKWNSQFKENI</sequence>
<evidence type="ECO:0008006" key="3">
    <source>
        <dbReference type="Google" id="ProtNLM"/>
    </source>
</evidence>
<dbReference type="GO" id="GO:0003951">
    <property type="term" value="F:NAD+ kinase activity"/>
    <property type="evidence" value="ECO:0007669"/>
    <property type="project" value="InterPro"/>
</dbReference>
<dbReference type="Proteomes" id="UP000008983">
    <property type="component" value="Unassembled WGS sequence"/>
</dbReference>
<proteinExistence type="predicted"/>
<dbReference type="Gene3D" id="2.60.200.30">
    <property type="entry name" value="Probable inorganic polyphosphate/atp-NAD kinase, domain 2"/>
    <property type="match status" value="1"/>
</dbReference>
<organism evidence="1 2">
    <name type="scientific">Ichthyophthirius multifiliis</name>
    <name type="common">White spot disease agent</name>
    <name type="synonym">Ich</name>
    <dbReference type="NCBI Taxonomy" id="5932"/>
    <lineage>
        <taxon>Eukaryota</taxon>
        <taxon>Sar</taxon>
        <taxon>Alveolata</taxon>
        <taxon>Ciliophora</taxon>
        <taxon>Intramacronucleata</taxon>
        <taxon>Oligohymenophorea</taxon>
        <taxon>Hymenostomatida</taxon>
        <taxon>Ophryoglenina</taxon>
        <taxon>Ichthyophthirius</taxon>
    </lineage>
</organism>
<protein>
    <recommendedName>
        <fullName evidence="3">NAD(+) kinase</fullName>
    </recommendedName>
</protein>
<keyword evidence="2" id="KW-1185">Reference proteome</keyword>
<dbReference type="OrthoDB" id="24581at2759"/>
<dbReference type="Pfam" id="PF20143">
    <property type="entry name" value="NAD_kinase_C"/>
    <property type="match status" value="1"/>
</dbReference>
<dbReference type="SUPFAM" id="SSF111331">
    <property type="entry name" value="NAD kinase/diacylglycerol kinase-like"/>
    <property type="match status" value="1"/>
</dbReference>
<accession>G0QV04</accession>
<dbReference type="GO" id="GO:0006741">
    <property type="term" value="P:NADP+ biosynthetic process"/>
    <property type="evidence" value="ECO:0007669"/>
    <property type="project" value="TreeGrafter"/>
</dbReference>
<dbReference type="STRING" id="857967.G0QV04"/>
<reference evidence="1 2" key="1">
    <citation type="submission" date="2011-07" db="EMBL/GenBank/DDBJ databases">
        <authorList>
            <person name="Coyne R."/>
            <person name="Brami D."/>
            <person name="Johnson J."/>
            <person name="Hostetler J."/>
            <person name="Hannick L."/>
            <person name="Clark T."/>
            <person name="Cassidy-Hanley D."/>
            <person name="Inman J."/>
        </authorList>
    </citation>
    <scope>NUCLEOTIDE SEQUENCE [LARGE SCALE GENOMIC DNA]</scope>
    <source>
        <strain evidence="1 2">G5</strain>
    </source>
</reference>
<dbReference type="OMA" id="HAFSTDW"/>
<dbReference type="InterPro" id="IPR017437">
    <property type="entry name" value="ATP-NAD_kinase_PpnK-typ_C"/>
</dbReference>
<dbReference type="InParanoid" id="G0QV04"/>
<dbReference type="InterPro" id="IPR016064">
    <property type="entry name" value="NAD/diacylglycerol_kinase_sf"/>
</dbReference>
<name>G0QV04_ICHMU</name>
<gene>
    <name evidence="1" type="ORF">IMG5_120520</name>
</gene>
<dbReference type="PANTHER" id="PTHR20275">
    <property type="entry name" value="NAD KINASE"/>
    <property type="match status" value="1"/>
</dbReference>
<dbReference type="PANTHER" id="PTHR20275:SF26">
    <property type="entry name" value="NADH KINASE POS5, MITOCHONDRIAL"/>
    <property type="match status" value="1"/>
</dbReference>